<reference evidence="1 2" key="1">
    <citation type="submission" date="2017-06" db="EMBL/GenBank/DDBJ databases">
        <title>Sequencing and comparative analysis of myxobacterial genomes.</title>
        <authorList>
            <person name="Rupp O."/>
            <person name="Goesmann A."/>
            <person name="Sogaard-Andersen L."/>
        </authorList>
    </citation>
    <scope>NUCLEOTIDE SEQUENCE [LARGE SCALE GENOMIC DNA]</scope>
    <source>
        <strain evidence="1 2">DSM 52655</strain>
    </source>
</reference>
<organism evidence="1 2">
    <name type="scientific">Cystobacter fuscus</name>
    <dbReference type="NCBI Taxonomy" id="43"/>
    <lineage>
        <taxon>Bacteria</taxon>
        <taxon>Pseudomonadati</taxon>
        <taxon>Myxococcota</taxon>
        <taxon>Myxococcia</taxon>
        <taxon>Myxococcales</taxon>
        <taxon>Cystobacterineae</taxon>
        <taxon>Archangiaceae</taxon>
        <taxon>Cystobacter</taxon>
    </lineage>
</organism>
<proteinExistence type="predicted"/>
<dbReference type="KEGG" id="cfus:CYFUS_000134"/>
<dbReference type="RefSeq" id="WP_095983441.1">
    <property type="nucleotide sequence ID" value="NZ_CP022098.1"/>
</dbReference>
<name>A0A250IU58_9BACT</name>
<accession>A0A250IU58</accession>
<dbReference type="EMBL" id="CP022098">
    <property type="protein sequence ID" value="ATB34727.1"/>
    <property type="molecule type" value="Genomic_DNA"/>
</dbReference>
<evidence type="ECO:0000313" key="2">
    <source>
        <dbReference type="Proteomes" id="UP000217257"/>
    </source>
</evidence>
<evidence type="ECO:0000313" key="1">
    <source>
        <dbReference type="EMBL" id="ATB34727.1"/>
    </source>
</evidence>
<dbReference type="Proteomes" id="UP000217257">
    <property type="component" value="Chromosome"/>
</dbReference>
<sequence>MALPALALGWLLVASVPAVKYKTQVSLNSVVRTKLLTEQASSEVVSDLLLAPRLDSVLYTNRLEVKFVAEPQFFLRQVPLRPTFEFLLSAYAWVEYKLRRDFSLVAVHTTTFGTFPLSDFRGAGGSDLPVGRGESAGFLLSSSYVYTETLAGFQGSFGVKRLMVAGTLGWIVNGLLDYPVRPLKRGEAAYPQQRLPQLRLEANYGATRRDYLTLLVLGQDVSFSTANRDSVLQVAPGIKHAFSPLVDVSFAPGIALGRVYSRRAEVEPYNVTMPTLETTLEAPVPLGHHWPVAARLRARYLPYMDPLTTQLVPRGELGVDLKWEGRRDAKVTGGIRYAHPLTSGLHRNDQEVRAEMEALLPLPLTRYLFIQAKGQFSWRHHAVLSFQPDTGLFTPVVQWFTSVGLVVRYDRGRL</sequence>
<protein>
    <submittedName>
        <fullName evidence="1">Uncharacterized protein</fullName>
    </submittedName>
</protein>
<gene>
    <name evidence="1" type="ORF">CYFUS_000134</name>
</gene>
<dbReference type="AlphaFoldDB" id="A0A250IU58"/>